<dbReference type="HAMAP" id="MF_00057">
    <property type="entry name" value="KdsB"/>
    <property type="match status" value="1"/>
</dbReference>
<dbReference type="InterPro" id="IPR029044">
    <property type="entry name" value="Nucleotide-diphossugar_trans"/>
</dbReference>
<dbReference type="InterPro" id="IPR004528">
    <property type="entry name" value="KdsB"/>
</dbReference>
<dbReference type="Pfam" id="PF02348">
    <property type="entry name" value="CTP_transf_3"/>
    <property type="match status" value="1"/>
</dbReference>
<reference evidence="5 6" key="1">
    <citation type="journal article" date="2018" name="Sci. Rep.">
        <title>Genome Features and Biochemical Characteristics of a Robust, Fast Growing and Naturally Transformable Cyanobacterium Synechococcus elongatus PCC 11801 Isolated from India.</title>
        <authorList>
            <person name="Jaiswal D."/>
            <person name="Sengupta A."/>
            <person name="Sohoni S."/>
            <person name="Sengupta S."/>
            <person name="Phadnavis A.G."/>
            <person name="Pakrasi H.B."/>
            <person name="Wangikar P.P."/>
        </authorList>
    </citation>
    <scope>NUCLEOTIDE SEQUENCE [LARGE SCALE GENOMIC DNA]</scope>
    <source>
        <strain evidence="5 6">PCC 11801</strain>
    </source>
</reference>
<comment type="catalytic activity">
    <reaction evidence="4">
        <text>3-deoxy-alpha-D-manno-oct-2-ulosonate + CTP = CMP-3-deoxy-beta-D-manno-octulosonate + diphosphate</text>
        <dbReference type="Rhea" id="RHEA:23448"/>
        <dbReference type="ChEBI" id="CHEBI:33019"/>
        <dbReference type="ChEBI" id="CHEBI:37563"/>
        <dbReference type="ChEBI" id="CHEBI:85986"/>
        <dbReference type="ChEBI" id="CHEBI:85987"/>
        <dbReference type="EC" id="2.7.7.38"/>
    </reaction>
</comment>
<dbReference type="GO" id="GO:0033468">
    <property type="term" value="P:CMP-keto-3-deoxy-D-manno-octulosonic acid biosynthetic process"/>
    <property type="evidence" value="ECO:0007669"/>
    <property type="project" value="UniProtKB-UniRule"/>
</dbReference>
<comment type="similarity">
    <text evidence="4">Belongs to the KdsB family.</text>
</comment>
<comment type="subcellular location">
    <subcellularLocation>
        <location evidence="4">Cytoplasm</location>
    </subcellularLocation>
</comment>
<dbReference type="NCBIfam" id="NF003952">
    <property type="entry name" value="PRK05450.1-5"/>
    <property type="match status" value="1"/>
</dbReference>
<keyword evidence="1 4" id="KW-0808">Transferase</keyword>
<evidence type="ECO:0000313" key="6">
    <source>
        <dbReference type="Proteomes" id="UP000267249"/>
    </source>
</evidence>
<name>A0AAN1QMN5_SYNEL</name>
<proteinExistence type="inferred from homology"/>
<dbReference type="EC" id="2.7.7.38" evidence="4"/>
<dbReference type="GO" id="GO:0005829">
    <property type="term" value="C:cytosol"/>
    <property type="evidence" value="ECO:0007669"/>
    <property type="project" value="TreeGrafter"/>
</dbReference>
<evidence type="ECO:0000256" key="1">
    <source>
        <dbReference type="ARBA" id="ARBA00022679"/>
    </source>
</evidence>
<dbReference type="RefSeq" id="WP_208676035.1">
    <property type="nucleotide sequence ID" value="NZ_CP030139.2"/>
</dbReference>
<dbReference type="SUPFAM" id="SSF53448">
    <property type="entry name" value="Nucleotide-diphospho-sugar transferases"/>
    <property type="match status" value="1"/>
</dbReference>
<dbReference type="PANTHER" id="PTHR42866:SF2">
    <property type="entry name" value="3-DEOXY-MANNO-OCTULOSONATE CYTIDYLYLTRANSFERASE, MITOCHONDRIAL"/>
    <property type="match status" value="1"/>
</dbReference>
<evidence type="ECO:0000313" key="5">
    <source>
        <dbReference type="EMBL" id="AZB72118.1"/>
    </source>
</evidence>
<comment type="pathway">
    <text evidence="4">Nucleotide-sugar biosynthesis; CMP-3-deoxy-D-manno-octulosonate biosynthesis; CMP-3-deoxy-D-manno-octulosonate from 3-deoxy-D-manno-octulosonate and CTP: step 1/1.</text>
</comment>
<dbReference type="InterPro" id="IPR003329">
    <property type="entry name" value="Cytidylyl_trans"/>
</dbReference>
<sequence length="244" mass="26941">MVRILAVIPARYASERLPGKVLLPIAGRPMLQWVYEATIASNVFDQVAIATEDQRVVDAAAAFGAEAILTSADLASGTDRVAEASLQFPDCEVIANVQGDQPFVTPGLLQALVSPYRAGELPEMTTVGGPYDPDRDADDPNTVKVVCDQRGNALYFSRSAIPYPRAVVHDLPVYHHFGLYAFRRDFLAQYRQLPPTPLERCESLEQLRVLEQGYRIRVVPCADKVIEVNTADDLERANAWASQR</sequence>
<dbReference type="Gene3D" id="3.90.550.10">
    <property type="entry name" value="Spore Coat Polysaccharide Biosynthesis Protein SpsA, Chain A"/>
    <property type="match status" value="1"/>
</dbReference>
<comment type="function">
    <text evidence="4">Activates KDO (a required 8-carbon sugar) for incorporation into bacterial lipopolysaccharide in Gram-negative bacteria.</text>
</comment>
<keyword evidence="4" id="KW-0963">Cytoplasm</keyword>
<dbReference type="NCBIfam" id="NF003950">
    <property type="entry name" value="PRK05450.1-3"/>
    <property type="match status" value="1"/>
</dbReference>
<evidence type="ECO:0000256" key="2">
    <source>
        <dbReference type="ARBA" id="ARBA00022695"/>
    </source>
</evidence>
<dbReference type="NCBIfam" id="TIGR00466">
    <property type="entry name" value="kdsB"/>
    <property type="match status" value="1"/>
</dbReference>
<dbReference type="EMBL" id="CP030139">
    <property type="protein sequence ID" value="AZB72118.1"/>
    <property type="molecule type" value="Genomic_DNA"/>
</dbReference>
<evidence type="ECO:0000256" key="3">
    <source>
        <dbReference type="ARBA" id="ARBA00022985"/>
    </source>
</evidence>
<dbReference type="PANTHER" id="PTHR42866">
    <property type="entry name" value="3-DEOXY-MANNO-OCTULOSONATE CYTIDYLYLTRANSFERASE"/>
    <property type="match status" value="1"/>
</dbReference>
<gene>
    <name evidence="4 5" type="primary">kdsB</name>
    <name evidence="5" type="ORF">DOP62_04705</name>
</gene>
<dbReference type="GO" id="GO:0009103">
    <property type="term" value="P:lipopolysaccharide biosynthetic process"/>
    <property type="evidence" value="ECO:0007669"/>
    <property type="project" value="UniProtKB-UniRule"/>
</dbReference>
<dbReference type="CDD" id="cd02517">
    <property type="entry name" value="CMP-KDO-Synthetase"/>
    <property type="match status" value="1"/>
</dbReference>
<keyword evidence="3 4" id="KW-0448">Lipopolysaccharide biosynthesis</keyword>
<dbReference type="NCBIfam" id="NF009905">
    <property type="entry name" value="PRK13368.1"/>
    <property type="match status" value="1"/>
</dbReference>
<evidence type="ECO:0000256" key="4">
    <source>
        <dbReference type="HAMAP-Rule" id="MF_00057"/>
    </source>
</evidence>
<dbReference type="AlphaFoldDB" id="A0AAN1QMN5"/>
<keyword evidence="2 4" id="KW-0548">Nucleotidyltransferase</keyword>
<dbReference type="Proteomes" id="UP000267249">
    <property type="component" value="Chromosome"/>
</dbReference>
<organism evidence="5 6">
    <name type="scientific">Synechococcus elongatus PCC 11801</name>
    <dbReference type="NCBI Taxonomy" id="2219813"/>
    <lineage>
        <taxon>Bacteria</taxon>
        <taxon>Bacillati</taxon>
        <taxon>Cyanobacteriota</taxon>
        <taxon>Cyanophyceae</taxon>
        <taxon>Synechococcales</taxon>
        <taxon>Synechococcaceae</taxon>
        <taxon>Synechococcus</taxon>
    </lineage>
</organism>
<accession>A0AAN1QMN5</accession>
<protein>
    <recommendedName>
        <fullName evidence="4">3-deoxy-manno-octulosonate cytidylyltransferase</fullName>
        <ecNumber evidence="4">2.7.7.38</ecNumber>
    </recommendedName>
    <alternativeName>
        <fullName evidence="4">CMP-2-keto-3-deoxyoctulosonic acid synthase</fullName>
        <shortName evidence="4">CKS</shortName>
        <shortName evidence="4">CMP-KDO synthase</shortName>
    </alternativeName>
</protein>
<dbReference type="GO" id="GO:0008690">
    <property type="term" value="F:3-deoxy-manno-octulosonate cytidylyltransferase activity"/>
    <property type="evidence" value="ECO:0007669"/>
    <property type="project" value="UniProtKB-UniRule"/>
</dbReference>